<sequence>MKKMDEMQKHQSGTAARIAFSFYTVVLLIWSLIDYFKNGNTGWQFPILLIGCALYLWIQVYQNRKTR</sequence>
<reference evidence="1" key="1">
    <citation type="submission" date="2019-11" db="EMBL/GenBank/DDBJ databases">
        <title>Draft Genome Sequence of Plant Growth-Promoting Rhizosphere-Associated Bacteria.</title>
        <authorList>
            <person name="Vasilyev I.Y."/>
            <person name="Radchenko V."/>
            <person name="Ilnitskaya E.V."/>
        </authorList>
    </citation>
    <scope>NUCLEOTIDE SEQUENCE</scope>
    <source>
        <strain evidence="1">VRA_517_n</strain>
    </source>
</reference>
<dbReference type="AlphaFoldDB" id="A0A6A8LC59"/>
<dbReference type="RefSeq" id="WP_003151062.1">
    <property type="nucleotide sequence ID" value="NZ_CP010556.1"/>
</dbReference>
<dbReference type="EMBL" id="WKKV01000001">
    <property type="protein sequence ID" value="MSE00683.1"/>
    <property type="molecule type" value="Genomic_DNA"/>
</dbReference>
<gene>
    <name evidence="1" type="ORF">GKC39_01225</name>
</gene>
<accession>A0A6A8LC59</accession>
<proteinExistence type="predicted"/>
<protein>
    <submittedName>
        <fullName evidence="1">Uncharacterized protein</fullName>
    </submittedName>
</protein>
<organism evidence="1">
    <name type="scientific">Bacillus velezensis</name>
    <dbReference type="NCBI Taxonomy" id="492670"/>
    <lineage>
        <taxon>Bacteria</taxon>
        <taxon>Bacillati</taxon>
        <taxon>Bacillota</taxon>
        <taxon>Bacilli</taxon>
        <taxon>Bacillales</taxon>
        <taxon>Bacillaceae</taxon>
        <taxon>Bacillus</taxon>
        <taxon>Bacillus amyloliquefaciens group</taxon>
    </lineage>
</organism>
<comment type="caution">
    <text evidence="1">The sequence shown here is derived from an EMBL/GenBank/DDBJ whole genome shotgun (WGS) entry which is preliminary data.</text>
</comment>
<evidence type="ECO:0000313" key="1">
    <source>
        <dbReference type="EMBL" id="MSE00683.1"/>
    </source>
</evidence>
<name>A0A6A8LC59_BACVE</name>